<dbReference type="OrthoDB" id="9778341at2"/>
<reference evidence="1 2" key="1">
    <citation type="submission" date="2016-11" db="EMBL/GenBank/DDBJ databases">
        <authorList>
            <person name="Jaros S."/>
            <person name="Januszkiewicz K."/>
            <person name="Wedrychowicz H."/>
        </authorList>
    </citation>
    <scope>NUCLEOTIDE SEQUENCE [LARGE SCALE GENOMIC DNA]</scope>
    <source>
        <strain evidence="1 2">CGMCC 1.12145</strain>
    </source>
</reference>
<evidence type="ECO:0000313" key="1">
    <source>
        <dbReference type="EMBL" id="SFW25591.1"/>
    </source>
</evidence>
<keyword evidence="2" id="KW-1185">Reference proteome</keyword>
<dbReference type="EMBL" id="FPJE01000003">
    <property type="protein sequence ID" value="SFW25591.1"/>
    <property type="molecule type" value="Genomic_DNA"/>
</dbReference>
<dbReference type="AlphaFoldDB" id="A0A1K1MR46"/>
<dbReference type="STRING" id="1150368.SAMN02927921_00751"/>
<keyword evidence="1" id="KW-0645">Protease</keyword>
<protein>
    <submittedName>
        <fullName evidence="1">Rhomboid protease GluP</fullName>
    </submittedName>
</protein>
<organism evidence="1 2">
    <name type="scientific">Sinomicrobium oceani</name>
    <dbReference type="NCBI Taxonomy" id="1150368"/>
    <lineage>
        <taxon>Bacteria</taxon>
        <taxon>Pseudomonadati</taxon>
        <taxon>Bacteroidota</taxon>
        <taxon>Flavobacteriia</taxon>
        <taxon>Flavobacteriales</taxon>
        <taxon>Flavobacteriaceae</taxon>
        <taxon>Sinomicrobium</taxon>
    </lineage>
</organism>
<gene>
    <name evidence="1" type="ORF">SAMN02927921_00751</name>
</gene>
<evidence type="ECO:0000313" key="2">
    <source>
        <dbReference type="Proteomes" id="UP000182248"/>
    </source>
</evidence>
<dbReference type="GO" id="GO:0006508">
    <property type="term" value="P:proteolysis"/>
    <property type="evidence" value="ECO:0007669"/>
    <property type="project" value="UniProtKB-KW"/>
</dbReference>
<dbReference type="Proteomes" id="UP000182248">
    <property type="component" value="Unassembled WGS sequence"/>
</dbReference>
<keyword evidence="1" id="KW-0378">Hydrolase</keyword>
<name>A0A1K1MR46_9FLAO</name>
<proteinExistence type="predicted"/>
<accession>A0A1K1MR46</accession>
<dbReference type="RefSeq" id="WP_072316027.1">
    <property type="nucleotide sequence ID" value="NZ_FPJE01000003.1"/>
</dbReference>
<sequence>MAFGFPPKHIQEIQIGDMKDEYFLIVAIETVFDLGWKVLFIDETGFIARTKFSWRSWIEEVNLEINDGTATIKSECAGSQFLDWGKNKKNVMDFLAACEEVKSKLTPEEIEDKLADLRKELKKMLNDPQKM</sequence>
<dbReference type="GO" id="GO:0008233">
    <property type="term" value="F:peptidase activity"/>
    <property type="evidence" value="ECO:0007669"/>
    <property type="project" value="UniProtKB-KW"/>
</dbReference>